<name>A0A537IL06_9BACT</name>
<dbReference type="Pfam" id="PF03061">
    <property type="entry name" value="4HBT"/>
    <property type="match status" value="1"/>
</dbReference>
<evidence type="ECO:0000259" key="1">
    <source>
        <dbReference type="Pfam" id="PF03061"/>
    </source>
</evidence>
<proteinExistence type="predicted"/>
<comment type="caution">
    <text evidence="2">The sequence shown here is derived from an EMBL/GenBank/DDBJ whole genome shotgun (WGS) entry which is preliminary data.</text>
</comment>
<dbReference type="SUPFAM" id="SSF54637">
    <property type="entry name" value="Thioesterase/thiol ester dehydrase-isomerase"/>
    <property type="match status" value="1"/>
</dbReference>
<dbReference type="InterPro" id="IPR006683">
    <property type="entry name" value="Thioestr_dom"/>
</dbReference>
<dbReference type="PANTHER" id="PTHR47260:SF1">
    <property type="entry name" value="UPF0644 PROTEIN PB2B4.06"/>
    <property type="match status" value="1"/>
</dbReference>
<dbReference type="Proteomes" id="UP000318834">
    <property type="component" value="Unassembled WGS sequence"/>
</dbReference>
<organism evidence="2 3">
    <name type="scientific">Candidatus Segetimicrobium genomatis</name>
    <dbReference type="NCBI Taxonomy" id="2569760"/>
    <lineage>
        <taxon>Bacteria</taxon>
        <taxon>Bacillati</taxon>
        <taxon>Candidatus Sysuimicrobiota</taxon>
        <taxon>Candidatus Sysuimicrobiia</taxon>
        <taxon>Candidatus Sysuimicrobiales</taxon>
        <taxon>Candidatus Segetimicrobiaceae</taxon>
        <taxon>Candidatus Segetimicrobium</taxon>
    </lineage>
</organism>
<dbReference type="InterPro" id="IPR052061">
    <property type="entry name" value="PTE-AB_protein"/>
</dbReference>
<dbReference type="CDD" id="cd03443">
    <property type="entry name" value="PaaI_thioesterase"/>
    <property type="match status" value="1"/>
</dbReference>
<protein>
    <submittedName>
        <fullName evidence="2">PaaI family thioesterase</fullName>
    </submittedName>
</protein>
<reference evidence="2 3" key="1">
    <citation type="journal article" date="2019" name="Nat. Microbiol.">
        <title>Mediterranean grassland soil C-N compound turnover is dependent on rainfall and depth, and is mediated by genomically divergent microorganisms.</title>
        <authorList>
            <person name="Diamond S."/>
            <person name="Andeer P.F."/>
            <person name="Li Z."/>
            <person name="Crits-Christoph A."/>
            <person name="Burstein D."/>
            <person name="Anantharaman K."/>
            <person name="Lane K.R."/>
            <person name="Thomas B.C."/>
            <person name="Pan C."/>
            <person name="Northen T.R."/>
            <person name="Banfield J.F."/>
        </authorList>
    </citation>
    <scope>NUCLEOTIDE SEQUENCE [LARGE SCALE GENOMIC DNA]</scope>
    <source>
        <strain evidence="2">NP_8</strain>
    </source>
</reference>
<dbReference type="AlphaFoldDB" id="A0A537IL06"/>
<dbReference type="Gene3D" id="3.10.129.10">
    <property type="entry name" value="Hotdog Thioesterase"/>
    <property type="match status" value="1"/>
</dbReference>
<dbReference type="EMBL" id="VBAP01000096">
    <property type="protein sequence ID" value="TMI71989.1"/>
    <property type="molecule type" value="Genomic_DNA"/>
</dbReference>
<accession>A0A537IL06</accession>
<evidence type="ECO:0000313" key="3">
    <source>
        <dbReference type="Proteomes" id="UP000318834"/>
    </source>
</evidence>
<sequence length="162" mass="17515">MTVEPKAVQEYYPSELNYCYGCGQRNDRGLHLRTYLAGDETVATFVPRPYYIAIPGYVYGGLIASLIDCHGTGTAAAAAYRAAGRELGTDPPFRFVTASLHVDYLKPTPLGVPLELRGRAKEVKGRKVVVEITLLASGQVCARGEVVAVQMPESLTTPRPGL</sequence>
<evidence type="ECO:0000313" key="2">
    <source>
        <dbReference type="EMBL" id="TMI71989.1"/>
    </source>
</evidence>
<dbReference type="PANTHER" id="PTHR47260">
    <property type="entry name" value="UPF0644 PROTEIN PB2B4.06"/>
    <property type="match status" value="1"/>
</dbReference>
<feature type="domain" description="Thioesterase" evidence="1">
    <location>
        <begin position="56"/>
        <end position="138"/>
    </location>
</feature>
<dbReference type="InterPro" id="IPR029069">
    <property type="entry name" value="HotDog_dom_sf"/>
</dbReference>
<gene>
    <name evidence="2" type="ORF">E6H05_11775</name>
</gene>